<dbReference type="Pfam" id="PF13426">
    <property type="entry name" value="PAS_9"/>
    <property type="match status" value="1"/>
</dbReference>
<evidence type="ECO:0000259" key="17">
    <source>
        <dbReference type="PROSITE" id="PS50112"/>
    </source>
</evidence>
<keyword evidence="6" id="KW-0597">Phosphoprotein</keyword>
<evidence type="ECO:0000259" key="18">
    <source>
        <dbReference type="PROSITE" id="PS50885"/>
    </source>
</evidence>
<dbReference type="GO" id="GO:0000155">
    <property type="term" value="F:phosphorelay sensor kinase activity"/>
    <property type="evidence" value="ECO:0007669"/>
    <property type="project" value="InterPro"/>
</dbReference>
<evidence type="ECO:0000256" key="4">
    <source>
        <dbReference type="ARBA" id="ARBA00012438"/>
    </source>
</evidence>
<evidence type="ECO:0000256" key="15">
    <source>
        <dbReference type="SAM" id="Phobius"/>
    </source>
</evidence>
<evidence type="ECO:0000256" key="14">
    <source>
        <dbReference type="ARBA" id="ARBA00023136"/>
    </source>
</evidence>
<evidence type="ECO:0000313" key="19">
    <source>
        <dbReference type="EMBL" id="SHK52386.1"/>
    </source>
</evidence>
<dbReference type="NCBIfam" id="TIGR00229">
    <property type="entry name" value="sensory_box"/>
    <property type="match status" value="1"/>
</dbReference>
<dbReference type="Pfam" id="PF00672">
    <property type="entry name" value="HAMP"/>
    <property type="match status" value="1"/>
</dbReference>
<dbReference type="SUPFAM" id="SSF55874">
    <property type="entry name" value="ATPase domain of HSP90 chaperone/DNA topoisomerase II/histidine kinase"/>
    <property type="match status" value="1"/>
</dbReference>
<dbReference type="InterPro" id="IPR003661">
    <property type="entry name" value="HisK_dim/P_dom"/>
</dbReference>
<keyword evidence="5" id="KW-1003">Cell membrane</keyword>
<organism evidence="19 20">
    <name type="scientific">Clostridium cavendishii DSM 21758</name>
    <dbReference type="NCBI Taxonomy" id="1121302"/>
    <lineage>
        <taxon>Bacteria</taxon>
        <taxon>Bacillati</taxon>
        <taxon>Bacillota</taxon>
        <taxon>Clostridia</taxon>
        <taxon>Eubacteriales</taxon>
        <taxon>Clostridiaceae</taxon>
        <taxon>Clostridium</taxon>
    </lineage>
</organism>
<dbReference type="Pfam" id="PF02518">
    <property type="entry name" value="HATPase_c"/>
    <property type="match status" value="1"/>
</dbReference>
<dbReference type="EMBL" id="FQZB01000019">
    <property type="protein sequence ID" value="SHK52386.1"/>
    <property type="molecule type" value="Genomic_DNA"/>
</dbReference>
<feature type="transmembrane region" description="Helical" evidence="15">
    <location>
        <begin position="12"/>
        <end position="34"/>
    </location>
</feature>
<accession>A0A1M6T676</accession>
<evidence type="ECO:0000256" key="7">
    <source>
        <dbReference type="ARBA" id="ARBA00022679"/>
    </source>
</evidence>
<dbReference type="PROSITE" id="PS50885">
    <property type="entry name" value="HAMP"/>
    <property type="match status" value="1"/>
</dbReference>
<dbReference type="InterPro" id="IPR005467">
    <property type="entry name" value="His_kinase_dom"/>
</dbReference>
<evidence type="ECO:0000256" key="6">
    <source>
        <dbReference type="ARBA" id="ARBA00022553"/>
    </source>
</evidence>
<dbReference type="InterPro" id="IPR003594">
    <property type="entry name" value="HATPase_dom"/>
</dbReference>
<dbReference type="CDD" id="cd00075">
    <property type="entry name" value="HATPase"/>
    <property type="match status" value="1"/>
</dbReference>
<name>A0A1M6T676_9CLOT</name>
<evidence type="ECO:0000256" key="9">
    <source>
        <dbReference type="ARBA" id="ARBA00022741"/>
    </source>
</evidence>
<dbReference type="Pfam" id="PF00512">
    <property type="entry name" value="HisKA"/>
    <property type="match status" value="1"/>
</dbReference>
<dbReference type="RefSeq" id="WP_072992243.1">
    <property type="nucleotide sequence ID" value="NZ_FQZB01000019.1"/>
</dbReference>
<reference evidence="19 20" key="1">
    <citation type="submission" date="2016-11" db="EMBL/GenBank/DDBJ databases">
        <authorList>
            <person name="Jaros S."/>
            <person name="Januszkiewicz K."/>
            <person name="Wedrychowicz H."/>
        </authorList>
    </citation>
    <scope>NUCLEOTIDE SEQUENCE [LARGE SCALE GENOMIC DNA]</scope>
    <source>
        <strain evidence="19 20">DSM 21758</strain>
    </source>
</reference>
<dbReference type="GO" id="GO:0005524">
    <property type="term" value="F:ATP binding"/>
    <property type="evidence" value="ECO:0007669"/>
    <property type="project" value="UniProtKB-KW"/>
</dbReference>
<evidence type="ECO:0000256" key="2">
    <source>
        <dbReference type="ARBA" id="ARBA00004141"/>
    </source>
</evidence>
<dbReference type="PANTHER" id="PTHR42878:SF7">
    <property type="entry name" value="SENSOR HISTIDINE KINASE GLRK"/>
    <property type="match status" value="1"/>
</dbReference>
<dbReference type="Gene3D" id="3.30.565.10">
    <property type="entry name" value="Histidine kinase-like ATPase, C-terminal domain"/>
    <property type="match status" value="1"/>
</dbReference>
<evidence type="ECO:0000256" key="10">
    <source>
        <dbReference type="ARBA" id="ARBA00022777"/>
    </source>
</evidence>
<dbReference type="SUPFAM" id="SSF158472">
    <property type="entry name" value="HAMP domain-like"/>
    <property type="match status" value="1"/>
</dbReference>
<dbReference type="CDD" id="cd06225">
    <property type="entry name" value="HAMP"/>
    <property type="match status" value="1"/>
</dbReference>
<gene>
    <name evidence="19" type="ORF">SAMN02745163_03961</name>
</gene>
<dbReference type="SMART" id="SM00388">
    <property type="entry name" value="HisKA"/>
    <property type="match status" value="1"/>
</dbReference>
<dbReference type="InterPro" id="IPR004358">
    <property type="entry name" value="Sig_transdc_His_kin-like_C"/>
</dbReference>
<keyword evidence="20" id="KW-1185">Reference proteome</keyword>
<evidence type="ECO:0000313" key="20">
    <source>
        <dbReference type="Proteomes" id="UP000184310"/>
    </source>
</evidence>
<evidence type="ECO:0000256" key="5">
    <source>
        <dbReference type="ARBA" id="ARBA00022475"/>
    </source>
</evidence>
<keyword evidence="13" id="KW-0902">Two-component regulatory system</keyword>
<keyword evidence="8 15" id="KW-0812">Transmembrane</keyword>
<keyword evidence="7" id="KW-0808">Transferase</keyword>
<dbReference type="Gene3D" id="6.10.340.10">
    <property type="match status" value="1"/>
</dbReference>
<evidence type="ECO:0000259" key="16">
    <source>
        <dbReference type="PROSITE" id="PS50109"/>
    </source>
</evidence>
<keyword evidence="12 15" id="KW-1133">Transmembrane helix</keyword>
<dbReference type="EC" id="2.7.13.3" evidence="4"/>
<dbReference type="SMART" id="SM00387">
    <property type="entry name" value="HATPase_c"/>
    <property type="match status" value="1"/>
</dbReference>
<dbReference type="Gene3D" id="1.10.287.130">
    <property type="match status" value="1"/>
</dbReference>
<evidence type="ECO:0000256" key="12">
    <source>
        <dbReference type="ARBA" id="ARBA00022989"/>
    </source>
</evidence>
<dbReference type="AlphaFoldDB" id="A0A1M6T676"/>
<dbReference type="SMART" id="SM00091">
    <property type="entry name" value="PAS"/>
    <property type="match status" value="1"/>
</dbReference>
<keyword evidence="10" id="KW-0418">Kinase</keyword>
<sequence length="616" mass="70183">MNYIKTLKGKLNLIYISLIFIIGIVGSISVYNVYKLGMSIDGLITDNYKSIVAANNMNERIENEDKAVLKYLQFHNKEAIDMFYKSNDEFYKWLYVEKGNVTEPTEGEIVDKLNTHYVELTKLFAHLQEIDNNKNVEREEFYKNNISKKIEEIKGDLKDLSKANEVAMFDKKNKTKFSAEASTKIIFIVSLMAASIGLFLSLIYTNKYLKPIHLLADTIKSVKEGELNKQAPIIYNDEIGMLATEFNNMTSRLHEFEKSTKGTLLAEKHRSMTIVKSISDPLMVLDSSFKIKFINNDCGNFFSLNEEEVLNRHFLQVIKEGELYDHVFEIMNNNSIDKGMLFEITINNKLTYFNVTVTPIKDKDDKNNGVIVLFKNVTELKQLERIKTEFIGTISHELKTPLTSLMMGVGLMNDANLGALNTRQNRVLGAIKEDVQKLNDLVLNLLKISELESERAVFNILPVNIEVLIQSCVDSYKNQAEKKALSLVAVIEDNLPKVMVDEEKIMWVLNNLVSNAIRYTDENGAISIGAYKFNDSIKVYVQDTGRGIPEEYLERIFQKFVRVDGFEVLPESTGLGLSIVKEIVEAHGGEIKCESEVNKGSIFTFTIKTENKESER</sequence>
<protein>
    <recommendedName>
        <fullName evidence="4">histidine kinase</fullName>
        <ecNumber evidence="4">2.7.13.3</ecNumber>
    </recommendedName>
</protein>
<evidence type="ECO:0000256" key="8">
    <source>
        <dbReference type="ARBA" id="ARBA00022692"/>
    </source>
</evidence>
<dbReference type="Gene3D" id="3.30.450.20">
    <property type="entry name" value="PAS domain"/>
    <property type="match status" value="1"/>
</dbReference>
<dbReference type="PRINTS" id="PR00344">
    <property type="entry name" value="BCTRLSENSOR"/>
</dbReference>
<dbReference type="InterPro" id="IPR000014">
    <property type="entry name" value="PAS"/>
</dbReference>
<dbReference type="SUPFAM" id="SSF55785">
    <property type="entry name" value="PYP-like sensor domain (PAS domain)"/>
    <property type="match status" value="1"/>
</dbReference>
<keyword evidence="9" id="KW-0547">Nucleotide-binding</keyword>
<comment type="subcellular location">
    <subcellularLocation>
        <location evidence="3">Cell membrane</location>
    </subcellularLocation>
    <subcellularLocation>
        <location evidence="2">Membrane</location>
        <topology evidence="2">Multi-pass membrane protein</topology>
    </subcellularLocation>
</comment>
<evidence type="ECO:0000256" key="1">
    <source>
        <dbReference type="ARBA" id="ARBA00000085"/>
    </source>
</evidence>
<dbReference type="CDD" id="cd00082">
    <property type="entry name" value="HisKA"/>
    <property type="match status" value="1"/>
</dbReference>
<dbReference type="OrthoDB" id="9813151at2"/>
<feature type="domain" description="Histidine kinase" evidence="16">
    <location>
        <begin position="393"/>
        <end position="611"/>
    </location>
</feature>
<dbReference type="SMART" id="SM00304">
    <property type="entry name" value="HAMP"/>
    <property type="match status" value="1"/>
</dbReference>
<dbReference type="Proteomes" id="UP000184310">
    <property type="component" value="Unassembled WGS sequence"/>
</dbReference>
<dbReference type="GO" id="GO:0000156">
    <property type="term" value="F:phosphorelay response regulator activity"/>
    <property type="evidence" value="ECO:0007669"/>
    <property type="project" value="TreeGrafter"/>
</dbReference>
<dbReference type="GO" id="GO:0007234">
    <property type="term" value="P:osmosensory signaling via phosphorelay pathway"/>
    <property type="evidence" value="ECO:0007669"/>
    <property type="project" value="TreeGrafter"/>
</dbReference>
<evidence type="ECO:0000256" key="11">
    <source>
        <dbReference type="ARBA" id="ARBA00022840"/>
    </source>
</evidence>
<keyword evidence="11" id="KW-0067">ATP-binding</keyword>
<keyword evidence="14 15" id="KW-0472">Membrane</keyword>
<dbReference type="GO" id="GO:0030295">
    <property type="term" value="F:protein kinase activator activity"/>
    <property type="evidence" value="ECO:0007669"/>
    <property type="project" value="TreeGrafter"/>
</dbReference>
<dbReference type="CDD" id="cd00130">
    <property type="entry name" value="PAS"/>
    <property type="match status" value="1"/>
</dbReference>
<feature type="domain" description="PAS" evidence="17">
    <location>
        <begin position="267"/>
        <end position="339"/>
    </location>
</feature>
<dbReference type="InterPro" id="IPR035965">
    <property type="entry name" value="PAS-like_dom_sf"/>
</dbReference>
<dbReference type="InterPro" id="IPR050351">
    <property type="entry name" value="BphY/WalK/GraS-like"/>
</dbReference>
<feature type="domain" description="HAMP" evidence="18">
    <location>
        <begin position="206"/>
        <end position="258"/>
    </location>
</feature>
<dbReference type="STRING" id="1121302.SAMN02745163_03961"/>
<dbReference type="GO" id="GO:0005886">
    <property type="term" value="C:plasma membrane"/>
    <property type="evidence" value="ECO:0007669"/>
    <property type="project" value="UniProtKB-SubCell"/>
</dbReference>
<proteinExistence type="predicted"/>
<dbReference type="InterPro" id="IPR036890">
    <property type="entry name" value="HATPase_C_sf"/>
</dbReference>
<dbReference type="PROSITE" id="PS50109">
    <property type="entry name" value="HIS_KIN"/>
    <property type="match status" value="1"/>
</dbReference>
<evidence type="ECO:0000256" key="13">
    <source>
        <dbReference type="ARBA" id="ARBA00023012"/>
    </source>
</evidence>
<dbReference type="FunFam" id="3.30.565.10:FF:000023">
    <property type="entry name" value="PAS domain-containing sensor histidine kinase"/>
    <property type="match status" value="1"/>
</dbReference>
<evidence type="ECO:0000256" key="3">
    <source>
        <dbReference type="ARBA" id="ARBA00004236"/>
    </source>
</evidence>
<dbReference type="PANTHER" id="PTHR42878">
    <property type="entry name" value="TWO-COMPONENT HISTIDINE KINASE"/>
    <property type="match status" value="1"/>
</dbReference>
<dbReference type="PROSITE" id="PS50112">
    <property type="entry name" value="PAS"/>
    <property type="match status" value="1"/>
</dbReference>
<dbReference type="InterPro" id="IPR036097">
    <property type="entry name" value="HisK_dim/P_sf"/>
</dbReference>
<dbReference type="InterPro" id="IPR003660">
    <property type="entry name" value="HAMP_dom"/>
</dbReference>
<dbReference type="SUPFAM" id="SSF47384">
    <property type="entry name" value="Homodimeric domain of signal transducing histidine kinase"/>
    <property type="match status" value="1"/>
</dbReference>
<comment type="catalytic activity">
    <reaction evidence="1">
        <text>ATP + protein L-histidine = ADP + protein N-phospho-L-histidine.</text>
        <dbReference type="EC" id="2.7.13.3"/>
    </reaction>
</comment>